<protein>
    <recommendedName>
        <fullName evidence="12">Coatomer subunit epsilon</fullName>
    </recommendedName>
</protein>
<evidence type="ECO:0000256" key="6">
    <source>
        <dbReference type="ARBA" id="ARBA00022892"/>
    </source>
</evidence>
<dbReference type="GO" id="GO:0006891">
    <property type="term" value="P:intra-Golgi vesicle-mediated transport"/>
    <property type="evidence" value="ECO:0007669"/>
    <property type="project" value="TreeGrafter"/>
</dbReference>
<evidence type="ECO:0000313" key="13">
    <source>
        <dbReference type="EMBL" id="KAG0577634.1"/>
    </source>
</evidence>
<dbReference type="Proteomes" id="UP000822688">
    <property type="component" value="Chromosome 5"/>
</dbReference>
<dbReference type="EMBL" id="CM026425">
    <property type="protein sequence ID" value="KAG0577634.1"/>
    <property type="molecule type" value="Genomic_DNA"/>
</dbReference>
<keyword evidence="14" id="KW-1185">Reference proteome</keyword>
<dbReference type="FunFam" id="1.25.40.10:FF:000140">
    <property type="entry name" value="Coatomer subunit epsilon"/>
    <property type="match status" value="1"/>
</dbReference>
<keyword evidence="6 12" id="KW-0931">ER-Golgi transport</keyword>
<name>A0A8T0I2F9_CERPU</name>
<comment type="similarity">
    <text evidence="3 12">Belongs to the COPE family.</text>
</comment>
<evidence type="ECO:0000256" key="3">
    <source>
        <dbReference type="ARBA" id="ARBA00008827"/>
    </source>
</evidence>
<dbReference type="GO" id="GO:0015031">
    <property type="term" value="P:protein transport"/>
    <property type="evidence" value="ECO:0007669"/>
    <property type="project" value="UniProtKB-UniRule"/>
</dbReference>
<evidence type="ECO:0000256" key="8">
    <source>
        <dbReference type="ARBA" id="ARBA00023034"/>
    </source>
</evidence>
<dbReference type="AlphaFoldDB" id="A0A8T0I2F9"/>
<sequence length="289" mass="31891">MSGPDVLFPLRNNFYLGAFQAAINESNVRNLSDADATEKDSFVYRSYIALGQYQLVIDEINDSAPTALQAVKLLALYLSGGAQKDKALSGLSEWLSDTAVSSNPTLLLIAGMIYTHEQNYNEALKHTHVGGTLDLCALNVQIYLKMHRADYAEKQLKIMQQIDEDHTLTQLANAWVNLSLGGAKVQEAYYIFQELCEKYTRTVMLMNGSAVCQMHMGQFEDAEASLLEALNKDSKDANTLANLIVCSLHLSKPTARYLSQLKITHPNHVLVERAAAGEASFERAVQSVA</sequence>
<evidence type="ECO:0000313" key="14">
    <source>
        <dbReference type="Proteomes" id="UP000822688"/>
    </source>
</evidence>
<dbReference type="SUPFAM" id="SSF48452">
    <property type="entry name" value="TPR-like"/>
    <property type="match status" value="1"/>
</dbReference>
<gene>
    <name evidence="13" type="ORF">KC19_5G168700</name>
</gene>
<organism evidence="13 14">
    <name type="scientific">Ceratodon purpureus</name>
    <name type="common">Fire moss</name>
    <name type="synonym">Dicranum purpureum</name>
    <dbReference type="NCBI Taxonomy" id="3225"/>
    <lineage>
        <taxon>Eukaryota</taxon>
        <taxon>Viridiplantae</taxon>
        <taxon>Streptophyta</taxon>
        <taxon>Embryophyta</taxon>
        <taxon>Bryophyta</taxon>
        <taxon>Bryophytina</taxon>
        <taxon>Bryopsida</taxon>
        <taxon>Dicranidae</taxon>
        <taxon>Pseudoditrichales</taxon>
        <taxon>Ditrichaceae</taxon>
        <taxon>Ceratodon</taxon>
    </lineage>
</organism>
<dbReference type="PANTHER" id="PTHR10805:SF0">
    <property type="entry name" value="COATOMER SUBUNIT EPSILON"/>
    <property type="match status" value="1"/>
</dbReference>
<evidence type="ECO:0000256" key="9">
    <source>
        <dbReference type="ARBA" id="ARBA00023136"/>
    </source>
</evidence>
<dbReference type="InterPro" id="IPR011990">
    <property type="entry name" value="TPR-like_helical_dom_sf"/>
</dbReference>
<keyword evidence="5 12" id="KW-0963">Cytoplasm</keyword>
<evidence type="ECO:0000256" key="10">
    <source>
        <dbReference type="ARBA" id="ARBA00023329"/>
    </source>
</evidence>
<reference evidence="13" key="1">
    <citation type="submission" date="2020-06" db="EMBL/GenBank/DDBJ databases">
        <title>WGS assembly of Ceratodon purpureus strain R40.</title>
        <authorList>
            <person name="Carey S.B."/>
            <person name="Jenkins J."/>
            <person name="Shu S."/>
            <person name="Lovell J.T."/>
            <person name="Sreedasyam A."/>
            <person name="Maumus F."/>
            <person name="Tiley G.P."/>
            <person name="Fernandez-Pozo N."/>
            <person name="Barry K."/>
            <person name="Chen C."/>
            <person name="Wang M."/>
            <person name="Lipzen A."/>
            <person name="Daum C."/>
            <person name="Saski C.A."/>
            <person name="Payton A.C."/>
            <person name="Mcbreen J.C."/>
            <person name="Conrad R.E."/>
            <person name="Kollar L.M."/>
            <person name="Olsson S."/>
            <person name="Huttunen S."/>
            <person name="Landis J.B."/>
            <person name="Wickett N.J."/>
            <person name="Johnson M.G."/>
            <person name="Rensing S.A."/>
            <person name="Grimwood J."/>
            <person name="Schmutz J."/>
            <person name="Mcdaniel S.F."/>
        </authorList>
    </citation>
    <scope>NUCLEOTIDE SEQUENCE</scope>
    <source>
        <strain evidence="13">R40</strain>
    </source>
</reference>
<keyword evidence="8 12" id="KW-0333">Golgi apparatus</keyword>
<proteinExistence type="inferred from homology"/>
<evidence type="ECO:0000256" key="7">
    <source>
        <dbReference type="ARBA" id="ARBA00022927"/>
    </source>
</evidence>
<dbReference type="GO" id="GO:0006890">
    <property type="term" value="P:retrograde vesicle-mediated transport, Golgi to endoplasmic reticulum"/>
    <property type="evidence" value="ECO:0007669"/>
    <property type="project" value="UniProtKB-UniRule"/>
</dbReference>
<comment type="function">
    <text evidence="11 12">The coatomer is a cytosolic protein complex that binds to dilysine motifs and reversibly associates with Golgi non-clathrin-coated vesicles, which further mediate biosynthetic protein transport from the ER, via the Golgi up to the trans Golgi network. The coatomer complex is required for budding from Golgi membranes, and is essential for the retrograde Golgi-to-ER transport of dilysine-tagged proteins.</text>
</comment>
<evidence type="ECO:0000256" key="11">
    <source>
        <dbReference type="ARBA" id="ARBA00025582"/>
    </source>
</evidence>
<dbReference type="Pfam" id="PF04733">
    <property type="entry name" value="Coatomer_E"/>
    <property type="match status" value="1"/>
</dbReference>
<evidence type="ECO:0000256" key="1">
    <source>
        <dbReference type="ARBA" id="ARBA00004255"/>
    </source>
</evidence>
<accession>A0A8T0I2F9</accession>
<evidence type="ECO:0000256" key="5">
    <source>
        <dbReference type="ARBA" id="ARBA00022490"/>
    </source>
</evidence>
<dbReference type="PANTHER" id="PTHR10805">
    <property type="entry name" value="COATOMER SUBUNIT EPSILON"/>
    <property type="match status" value="1"/>
</dbReference>
<dbReference type="InterPro" id="IPR006822">
    <property type="entry name" value="Coatomer_esu"/>
</dbReference>
<evidence type="ECO:0000256" key="12">
    <source>
        <dbReference type="PIRNR" id="PIRNR016478"/>
    </source>
</evidence>
<dbReference type="GO" id="GO:0030126">
    <property type="term" value="C:COPI vesicle coat"/>
    <property type="evidence" value="ECO:0007669"/>
    <property type="project" value="TreeGrafter"/>
</dbReference>
<comment type="caution">
    <text evidence="13">The sequence shown here is derived from an EMBL/GenBank/DDBJ whole genome shotgun (WGS) entry which is preliminary data.</text>
</comment>
<evidence type="ECO:0000256" key="2">
    <source>
        <dbReference type="ARBA" id="ARBA00004347"/>
    </source>
</evidence>
<dbReference type="GO" id="GO:0006888">
    <property type="term" value="P:endoplasmic reticulum to Golgi vesicle-mediated transport"/>
    <property type="evidence" value="ECO:0007669"/>
    <property type="project" value="TreeGrafter"/>
</dbReference>
<keyword evidence="10 12" id="KW-0968">Cytoplasmic vesicle</keyword>
<keyword evidence="9 12" id="KW-0472">Membrane</keyword>
<dbReference type="PIRSF" id="PIRSF016478">
    <property type="entry name" value="Coatomer_esu"/>
    <property type="match status" value="1"/>
</dbReference>
<keyword evidence="7 12" id="KW-0653">Protein transport</keyword>
<dbReference type="GO" id="GO:0000139">
    <property type="term" value="C:Golgi membrane"/>
    <property type="evidence" value="ECO:0007669"/>
    <property type="project" value="UniProtKB-SubCell"/>
</dbReference>
<dbReference type="GO" id="GO:0005198">
    <property type="term" value="F:structural molecule activity"/>
    <property type="evidence" value="ECO:0007669"/>
    <property type="project" value="UniProtKB-UniRule"/>
</dbReference>
<keyword evidence="4 12" id="KW-0813">Transport</keyword>
<dbReference type="Gene3D" id="1.25.40.10">
    <property type="entry name" value="Tetratricopeptide repeat domain"/>
    <property type="match status" value="1"/>
</dbReference>
<comment type="subcellular location">
    <subcellularLocation>
        <location evidence="2">Cytoplasmic vesicle</location>
        <location evidence="2">COPI-coated vesicle membrane</location>
        <topology evidence="2">Peripheral membrane protein</topology>
        <orientation evidence="2">Cytoplasmic side</orientation>
    </subcellularLocation>
    <subcellularLocation>
        <location evidence="1">Golgi apparatus membrane</location>
        <topology evidence="1">Peripheral membrane protein</topology>
        <orientation evidence="1">Cytoplasmic side</orientation>
    </subcellularLocation>
</comment>
<evidence type="ECO:0000256" key="4">
    <source>
        <dbReference type="ARBA" id="ARBA00022448"/>
    </source>
</evidence>